<keyword evidence="1" id="KW-0812">Transmembrane</keyword>
<keyword evidence="1" id="KW-1133">Transmembrane helix</keyword>
<evidence type="ECO:0000313" key="3">
    <source>
        <dbReference type="EMBL" id="CUH60628.1"/>
    </source>
</evidence>
<dbReference type="Pfam" id="PF13460">
    <property type="entry name" value="NAD_binding_10"/>
    <property type="match status" value="1"/>
</dbReference>
<feature type="transmembrane region" description="Helical" evidence="1">
    <location>
        <begin position="247"/>
        <end position="275"/>
    </location>
</feature>
<dbReference type="SUPFAM" id="SSF51735">
    <property type="entry name" value="NAD(P)-binding Rossmann-fold domains"/>
    <property type="match status" value="1"/>
</dbReference>
<dbReference type="InterPro" id="IPR016040">
    <property type="entry name" value="NAD(P)-bd_dom"/>
</dbReference>
<dbReference type="InterPro" id="IPR036291">
    <property type="entry name" value="NAD(P)-bd_dom_sf"/>
</dbReference>
<dbReference type="CDD" id="cd05271">
    <property type="entry name" value="NDUFA9_like_SDR_a"/>
    <property type="match status" value="1"/>
</dbReference>
<reference evidence="3 4" key="1">
    <citation type="submission" date="2015-09" db="EMBL/GenBank/DDBJ databases">
        <authorList>
            <consortium name="Swine Surveillance"/>
        </authorList>
    </citation>
    <scope>NUCLEOTIDE SEQUENCE [LARGE SCALE GENOMIC DNA]</scope>
    <source>
        <strain evidence="3 4">CECT 5294</strain>
    </source>
</reference>
<dbReference type="EMBL" id="CYRX01000026">
    <property type="protein sequence ID" value="CUH60628.1"/>
    <property type="molecule type" value="Genomic_DNA"/>
</dbReference>
<organism evidence="3 4">
    <name type="scientific">Thalassobacter stenotrophicus</name>
    <dbReference type="NCBI Taxonomy" id="266809"/>
    <lineage>
        <taxon>Bacteria</taxon>
        <taxon>Pseudomonadati</taxon>
        <taxon>Pseudomonadota</taxon>
        <taxon>Alphaproteobacteria</taxon>
        <taxon>Rhodobacterales</taxon>
        <taxon>Roseobacteraceae</taxon>
        <taxon>Thalassobacter</taxon>
    </lineage>
</organism>
<accession>A0A0P1EZU2</accession>
<dbReference type="InterPro" id="IPR051207">
    <property type="entry name" value="ComplexI_NDUFA9_subunit"/>
</dbReference>
<dbReference type="STRING" id="266809.PM03_09800"/>
<keyword evidence="1" id="KW-0472">Membrane</keyword>
<dbReference type="PANTHER" id="PTHR12126:SF11">
    <property type="entry name" value="NADH DEHYDROGENASE [UBIQUINONE] 1 ALPHA SUBCOMPLEX SUBUNIT 9, MITOCHONDRIAL"/>
    <property type="match status" value="1"/>
</dbReference>
<gene>
    <name evidence="3" type="ORF">THS5294_01924</name>
</gene>
<proteinExistence type="predicted"/>
<feature type="domain" description="NAD(P)-binding" evidence="2">
    <location>
        <begin position="22"/>
        <end position="139"/>
    </location>
</feature>
<dbReference type="Gene3D" id="3.40.50.720">
    <property type="entry name" value="NAD(P)-binding Rossmann-like Domain"/>
    <property type="match status" value="1"/>
</dbReference>
<name>A0A0P1EZU2_9RHOB</name>
<dbReference type="PANTHER" id="PTHR12126">
    <property type="entry name" value="NADH-UBIQUINONE OXIDOREDUCTASE 39 KDA SUBUNIT-RELATED"/>
    <property type="match status" value="1"/>
</dbReference>
<dbReference type="eggNOG" id="COG0702">
    <property type="taxonomic scope" value="Bacteria"/>
</dbReference>
<feature type="transmembrane region" description="Helical" evidence="1">
    <location>
        <begin position="12"/>
        <end position="32"/>
    </location>
</feature>
<dbReference type="AlphaFoldDB" id="A0A0P1EZU2"/>
<dbReference type="FunFam" id="3.40.50.720:FF:000702">
    <property type="entry name" value="NADH dehydrogenase (Ubiquinone)"/>
    <property type="match status" value="1"/>
</dbReference>
<dbReference type="GO" id="GO:0044877">
    <property type="term" value="F:protein-containing complex binding"/>
    <property type="evidence" value="ECO:0007669"/>
    <property type="project" value="TreeGrafter"/>
</dbReference>
<evidence type="ECO:0000259" key="2">
    <source>
        <dbReference type="Pfam" id="PF13460"/>
    </source>
</evidence>
<dbReference type="Proteomes" id="UP000051298">
    <property type="component" value="Unassembled WGS sequence"/>
</dbReference>
<sequence length="342" mass="36941">MSNMNDQSESVIIMSKLVTIFGGSGFVGRYIAQRLAKEGWRVRVAVRRPNEAMFVKPYGAVGQVEPILANVRDDASVAAAVQGADAVVNCVGILSEAGKNKFDAVQHEGAERVARCAAEAGATTFVQISAIGANERSKSGYAESKGRGEAGVLAHFPSAVILRPSIIFGTEDQFFNRFATMARFLPILPVVGPQSKFQPVYVDDVAAAAVKGVTGAAKPGIYELGGPDVETFKQLMERMLKVVRRRALILTVPFFAARIMAAVLDFLQIASLGLFTNSQITRDQVKQLANDNVVSPDAMSFADLGIEPTDMDAVLETYLWQFRPNGQYAEIMDSAKQLRGDD</sequence>
<protein>
    <submittedName>
        <fullName evidence="3">Hopanoid-associated sugar epimerase</fullName>
    </submittedName>
</protein>
<evidence type="ECO:0000256" key="1">
    <source>
        <dbReference type="SAM" id="Phobius"/>
    </source>
</evidence>
<evidence type="ECO:0000313" key="4">
    <source>
        <dbReference type="Proteomes" id="UP000051298"/>
    </source>
</evidence>